<dbReference type="AlphaFoldDB" id="A0A540VF57"/>
<proteinExistence type="predicted"/>
<sequence>MTCQESAGRPHLTVAVDASTYARWTLQWADADRPLTGDETLYLRAERTGTLTPNLYLVEREGRRVPVNLARYGLKEGRSEVRIPLREFKDDQGKTLAFDQITGVQIVFEWADMAGELTLESLRFDSVWEEPVAPSAQAQELAEGLQMPEGFAVAPVADNLLQMTQIEFTPEGEMLVSLQGGRVWWYVDDDGDGQYDRRRLYAAGFTEIVGLLYDPEDGAVWIGGRGQLYRTADSDGNGVADERSLRIDGLPWGRHQNNGLTWNPDPDPFSGEPGHHWIYFGLGSTDDLVVGGELNATILRFPRDGQGQADLEVVSRGVRNAYDVVWAPVPVDLDNPDGETRWQLFASENGPDFNDAPDEVNHIRWGHHYGFPEQFGPVEDGVDGDPYSGPVYPVTAHASADGLAYITNPAWPPAYRTLYVSLFGEVFSPEPVGHIVERVTLHPETTAGGTTYRGEPSDFIVGLNRPLPLAVAPSGDLIVGDYATGVIYQVYYAGE</sequence>
<evidence type="ECO:0000313" key="3">
    <source>
        <dbReference type="Proteomes" id="UP000317371"/>
    </source>
</evidence>
<protein>
    <recommendedName>
        <fullName evidence="1">DUF7133 domain-containing protein</fullName>
    </recommendedName>
</protein>
<dbReference type="InterPro" id="IPR011042">
    <property type="entry name" value="6-blade_b-propeller_TolB-like"/>
</dbReference>
<dbReference type="InterPro" id="IPR011041">
    <property type="entry name" value="Quinoprot_gluc/sorb_DH_b-prop"/>
</dbReference>
<gene>
    <name evidence="2" type="ORF">FKZ61_12160</name>
</gene>
<name>A0A540VF57_9CHLR</name>
<organism evidence="2 3">
    <name type="scientific">Litorilinea aerophila</name>
    <dbReference type="NCBI Taxonomy" id="1204385"/>
    <lineage>
        <taxon>Bacteria</taxon>
        <taxon>Bacillati</taxon>
        <taxon>Chloroflexota</taxon>
        <taxon>Caldilineae</taxon>
        <taxon>Caldilineales</taxon>
        <taxon>Caldilineaceae</taxon>
        <taxon>Litorilinea</taxon>
    </lineage>
</organism>
<feature type="domain" description="DUF7133" evidence="1">
    <location>
        <begin position="179"/>
        <end position="487"/>
    </location>
</feature>
<dbReference type="RefSeq" id="WP_141610408.1">
    <property type="nucleotide sequence ID" value="NZ_VIGC02000014.1"/>
</dbReference>
<dbReference type="OrthoDB" id="9770043at2"/>
<dbReference type="Proteomes" id="UP000317371">
    <property type="component" value="Unassembled WGS sequence"/>
</dbReference>
<dbReference type="EMBL" id="VIGC01000014">
    <property type="protein sequence ID" value="TQE95352.1"/>
    <property type="molecule type" value="Genomic_DNA"/>
</dbReference>
<accession>A0A540VF57</accession>
<dbReference type="InterPro" id="IPR055557">
    <property type="entry name" value="DUF7133"/>
</dbReference>
<evidence type="ECO:0000259" key="1">
    <source>
        <dbReference type="Pfam" id="PF23500"/>
    </source>
</evidence>
<dbReference type="PANTHER" id="PTHR33546:SF1">
    <property type="entry name" value="LARGE, MULTIFUNCTIONAL SECRETED PROTEIN"/>
    <property type="match status" value="1"/>
</dbReference>
<dbReference type="InParanoid" id="A0A540VF57"/>
<keyword evidence="3" id="KW-1185">Reference proteome</keyword>
<dbReference type="Pfam" id="PF23500">
    <property type="entry name" value="DUF7133"/>
    <property type="match status" value="1"/>
</dbReference>
<evidence type="ECO:0000313" key="2">
    <source>
        <dbReference type="EMBL" id="TQE95352.1"/>
    </source>
</evidence>
<comment type="caution">
    <text evidence="2">The sequence shown here is derived from an EMBL/GenBank/DDBJ whole genome shotgun (WGS) entry which is preliminary data.</text>
</comment>
<dbReference type="Gene3D" id="2.120.10.30">
    <property type="entry name" value="TolB, C-terminal domain"/>
    <property type="match status" value="1"/>
</dbReference>
<dbReference type="SUPFAM" id="SSF50952">
    <property type="entry name" value="Soluble quinoprotein glucose dehydrogenase"/>
    <property type="match status" value="1"/>
</dbReference>
<dbReference type="PANTHER" id="PTHR33546">
    <property type="entry name" value="LARGE, MULTIFUNCTIONAL SECRETED PROTEIN-RELATED"/>
    <property type="match status" value="1"/>
</dbReference>
<reference evidence="2 3" key="1">
    <citation type="submission" date="2019-06" db="EMBL/GenBank/DDBJ databases">
        <title>Genome sequence of Litorilinea aerophila BAA-2444.</title>
        <authorList>
            <person name="Maclea K.S."/>
            <person name="Maurais E.G."/>
            <person name="Iannazzi L.C."/>
        </authorList>
    </citation>
    <scope>NUCLEOTIDE SEQUENCE [LARGE SCALE GENOMIC DNA]</scope>
    <source>
        <strain evidence="2 3">ATCC BAA-2444</strain>
    </source>
</reference>